<dbReference type="EMBL" id="CP091196">
    <property type="protein sequence ID" value="UQS26414.1"/>
    <property type="molecule type" value="Genomic_DNA"/>
</dbReference>
<evidence type="ECO:0008006" key="4">
    <source>
        <dbReference type="Google" id="ProtNLM"/>
    </source>
</evidence>
<keyword evidence="3" id="KW-1185">Reference proteome</keyword>
<keyword evidence="1" id="KW-0472">Membrane</keyword>
<keyword evidence="1" id="KW-1133">Transmembrane helix</keyword>
<accession>A0ABY4P284</accession>
<protein>
    <recommendedName>
        <fullName evidence="4">DUF4190 domain-containing protein</fullName>
    </recommendedName>
</protein>
<proteinExistence type="predicted"/>
<evidence type="ECO:0000313" key="3">
    <source>
        <dbReference type="Proteomes" id="UP000830158"/>
    </source>
</evidence>
<feature type="transmembrane region" description="Helical" evidence="1">
    <location>
        <begin position="73"/>
        <end position="95"/>
    </location>
</feature>
<feature type="transmembrane region" description="Helical" evidence="1">
    <location>
        <begin position="41"/>
        <end position="61"/>
    </location>
</feature>
<dbReference type="Proteomes" id="UP000830158">
    <property type="component" value="Chromosome"/>
</dbReference>
<organism evidence="2 3">
    <name type="scientific">Amycolatopsis thermalba</name>
    <dbReference type="NCBI Taxonomy" id="944492"/>
    <lineage>
        <taxon>Bacteria</taxon>
        <taxon>Bacillati</taxon>
        <taxon>Actinomycetota</taxon>
        <taxon>Actinomycetes</taxon>
        <taxon>Pseudonocardiales</taxon>
        <taxon>Pseudonocardiaceae</taxon>
        <taxon>Amycolatopsis</taxon>
    </lineage>
</organism>
<gene>
    <name evidence="2" type="ORF">L1857_28160</name>
</gene>
<evidence type="ECO:0000256" key="1">
    <source>
        <dbReference type="SAM" id="Phobius"/>
    </source>
</evidence>
<name>A0ABY4P284_9PSEU</name>
<sequence>MTEDRRPGVAFLGFALATGLLIVVVVALMRDFVAGWHGGEYASAYIGVTFGAMIAGSLCRLARPPWRSFGTGLILGGVLGFASFLAVAVALYLALSQMSS</sequence>
<dbReference type="RefSeq" id="WP_116114433.1">
    <property type="nucleotide sequence ID" value="NZ_CP091196.1"/>
</dbReference>
<reference evidence="2" key="1">
    <citation type="submission" date="2022-01" db="EMBL/GenBank/DDBJ databases">
        <title>PSI-footprinting approach for the identification of protein synthesis inhibitor producers.</title>
        <authorList>
            <person name="Handel F."/>
            <person name="Kulik A."/>
            <person name="Wex K.W."/>
            <person name="Berscheid A."/>
            <person name="Saur J.S."/>
            <person name="Winkler A."/>
            <person name="Wibberg D."/>
            <person name="Kalinowski J."/>
            <person name="Broetz-Oesterhelt H."/>
            <person name="Mast Y."/>
        </authorList>
    </citation>
    <scope>NUCLEOTIDE SEQUENCE</scope>
    <source>
        <strain evidence="2">KNN 49.3e</strain>
    </source>
</reference>
<evidence type="ECO:0000313" key="2">
    <source>
        <dbReference type="EMBL" id="UQS26414.1"/>
    </source>
</evidence>
<feature type="transmembrane region" description="Helical" evidence="1">
    <location>
        <begin position="9"/>
        <end position="29"/>
    </location>
</feature>
<keyword evidence="1" id="KW-0812">Transmembrane</keyword>